<keyword evidence="5 7" id="KW-1133">Transmembrane helix</keyword>
<keyword evidence="8" id="KW-0282">Flagellum</keyword>
<evidence type="ECO:0000313" key="9">
    <source>
        <dbReference type="Proteomes" id="UP001623290"/>
    </source>
</evidence>
<organism evidence="8 9">
    <name type="scientific">Thioclava litoralis</name>
    <dbReference type="NCBI Taxonomy" id="3076557"/>
    <lineage>
        <taxon>Bacteria</taxon>
        <taxon>Pseudomonadati</taxon>
        <taxon>Pseudomonadota</taxon>
        <taxon>Alphaproteobacteria</taxon>
        <taxon>Rhodobacterales</taxon>
        <taxon>Paracoccaceae</taxon>
        <taxon>Thioclava</taxon>
    </lineage>
</organism>
<feature type="transmembrane region" description="Helical" evidence="7">
    <location>
        <begin position="124"/>
        <end position="144"/>
    </location>
</feature>
<feature type="transmembrane region" description="Helical" evidence="7">
    <location>
        <begin position="48"/>
        <end position="66"/>
    </location>
</feature>
<feature type="transmembrane region" description="Helical" evidence="7">
    <location>
        <begin position="16"/>
        <end position="36"/>
    </location>
</feature>
<evidence type="ECO:0000256" key="6">
    <source>
        <dbReference type="ARBA" id="ARBA00023136"/>
    </source>
</evidence>
<keyword evidence="8" id="KW-0966">Cell projection</keyword>
<dbReference type="Pfam" id="PF01311">
    <property type="entry name" value="Bac_export_1"/>
    <property type="match status" value="1"/>
</dbReference>
<comment type="subcellular location">
    <subcellularLocation>
        <location evidence="1">Cell membrane</location>
        <topology evidence="1">Multi-pass membrane protein</topology>
    </subcellularLocation>
</comment>
<dbReference type="InterPro" id="IPR002010">
    <property type="entry name" value="T3SS_IM_R"/>
</dbReference>
<keyword evidence="4 7" id="KW-0812">Transmembrane</keyword>
<sequence length="256" mass="26765">MIDLAAQVLNLTHQGFMIAFAVFLRVGAMVSVMPGFGEQNLSSRVKLGAALAFTAVVAPAVSPQLAHLPHDVSLGLILPETAIGLSIGVIMRMFIYGLQMAGMIIAQATSLAQIFGAGGESQPAVGFMLTTAGLALAFAMGLHVQAAELMIGSYKAFPFGQFPAPDLIREWGVAGVAKSFRLGFSIAAPFVILGLVYNAALGVINRAMPQLMVAMIGAPAITLAGIVLMAIALPTGLIVWREAFGSFLFNPFSVMR</sequence>
<proteinExistence type="inferred from homology"/>
<evidence type="ECO:0000256" key="2">
    <source>
        <dbReference type="ARBA" id="ARBA00009772"/>
    </source>
</evidence>
<dbReference type="Proteomes" id="UP001623290">
    <property type="component" value="Chromosome"/>
</dbReference>
<dbReference type="PRINTS" id="PR00953">
    <property type="entry name" value="TYPE3IMRPROT"/>
</dbReference>
<dbReference type="PANTHER" id="PTHR30065">
    <property type="entry name" value="FLAGELLAR BIOSYNTHETIC PROTEIN FLIR"/>
    <property type="match status" value="1"/>
</dbReference>
<evidence type="ECO:0000256" key="3">
    <source>
        <dbReference type="ARBA" id="ARBA00022475"/>
    </source>
</evidence>
<keyword evidence="8" id="KW-0969">Cilium</keyword>
<dbReference type="PANTHER" id="PTHR30065:SF8">
    <property type="entry name" value="FLAGELLAR BIOSYNTHETIC PROTEIN FLIR"/>
    <property type="match status" value="1"/>
</dbReference>
<reference evidence="8 9" key="1">
    <citation type="submission" date="2023-09" db="EMBL/GenBank/DDBJ databases">
        <title>Thioclava shenzhenensis sp. nov., a multidrug resistant bacteria-antagonizing species isolated from coastal seawater.</title>
        <authorList>
            <person name="Long M."/>
        </authorList>
    </citation>
    <scope>NUCLEOTIDE SEQUENCE [LARGE SCALE GENOMIC DNA]</scope>
    <source>
        <strain evidence="8 9">FTW29</strain>
    </source>
</reference>
<evidence type="ECO:0000313" key="8">
    <source>
        <dbReference type="EMBL" id="WRY32450.1"/>
    </source>
</evidence>
<accession>A0ABZ1DUP1</accession>
<evidence type="ECO:0000256" key="7">
    <source>
        <dbReference type="SAM" id="Phobius"/>
    </source>
</evidence>
<evidence type="ECO:0000256" key="5">
    <source>
        <dbReference type="ARBA" id="ARBA00022989"/>
    </source>
</evidence>
<gene>
    <name evidence="8" type="ORF">RPE78_06895</name>
</gene>
<protein>
    <submittedName>
        <fullName evidence="8">Flagellar biosynthetic protein FliR</fullName>
    </submittedName>
</protein>
<feature type="transmembrane region" description="Helical" evidence="7">
    <location>
        <begin position="182"/>
        <end position="204"/>
    </location>
</feature>
<evidence type="ECO:0000256" key="1">
    <source>
        <dbReference type="ARBA" id="ARBA00004651"/>
    </source>
</evidence>
<keyword evidence="9" id="KW-1185">Reference proteome</keyword>
<feature type="transmembrane region" description="Helical" evidence="7">
    <location>
        <begin position="216"/>
        <end position="240"/>
    </location>
</feature>
<keyword evidence="3" id="KW-1003">Cell membrane</keyword>
<name>A0ABZ1DUP1_9RHOB</name>
<evidence type="ECO:0000256" key="4">
    <source>
        <dbReference type="ARBA" id="ARBA00022692"/>
    </source>
</evidence>
<comment type="similarity">
    <text evidence="2">Belongs to the FliR/MopE/SpaR family.</text>
</comment>
<keyword evidence="6 7" id="KW-0472">Membrane</keyword>
<dbReference type="EMBL" id="CP135443">
    <property type="protein sequence ID" value="WRY32450.1"/>
    <property type="molecule type" value="Genomic_DNA"/>
</dbReference>
<dbReference type="RefSeq" id="WP_339108747.1">
    <property type="nucleotide sequence ID" value="NZ_CP135443.1"/>
</dbReference>